<dbReference type="Pfam" id="PF12776">
    <property type="entry name" value="Myb_DNA-bind_3"/>
    <property type="match status" value="1"/>
</dbReference>
<dbReference type="OrthoDB" id="683049at2759"/>
<evidence type="ECO:0000313" key="3">
    <source>
        <dbReference type="EMBL" id="KAF8725370.1"/>
    </source>
</evidence>
<feature type="domain" description="Myb/SANT-like" evidence="2">
    <location>
        <begin position="5"/>
        <end position="99"/>
    </location>
</feature>
<reference evidence="3" key="1">
    <citation type="submission" date="2020-07" db="EMBL/GenBank/DDBJ databases">
        <title>Genome sequence and genetic diversity analysis of an under-domesticated orphan crop, white fonio (Digitaria exilis).</title>
        <authorList>
            <person name="Bennetzen J.L."/>
            <person name="Chen S."/>
            <person name="Ma X."/>
            <person name="Wang X."/>
            <person name="Yssel A.E.J."/>
            <person name="Chaluvadi S.R."/>
            <person name="Johnson M."/>
            <person name="Gangashetty P."/>
            <person name="Hamidou F."/>
            <person name="Sanogo M.D."/>
            <person name="Zwaenepoel A."/>
            <person name="Wallace J."/>
            <person name="Van De Peer Y."/>
            <person name="Van Deynze A."/>
        </authorList>
    </citation>
    <scope>NUCLEOTIDE SEQUENCE</scope>
    <source>
        <tissue evidence="3">Leaves</tissue>
    </source>
</reference>
<dbReference type="PANTHER" id="PTHR47851">
    <property type="entry name" value="OS06G0588700 PROTEIN-RELATED"/>
    <property type="match status" value="1"/>
</dbReference>
<evidence type="ECO:0000259" key="2">
    <source>
        <dbReference type="Pfam" id="PF12776"/>
    </source>
</evidence>
<evidence type="ECO:0000256" key="1">
    <source>
        <dbReference type="SAM" id="MobiDB-lite"/>
    </source>
</evidence>
<accession>A0A835F0X5</accession>
<dbReference type="PANTHER" id="PTHR47851:SF2">
    <property type="entry name" value="OS12G0207200 PROTEIN"/>
    <property type="match status" value="1"/>
</dbReference>
<feature type="region of interest" description="Disordered" evidence="1">
    <location>
        <begin position="205"/>
        <end position="241"/>
    </location>
</feature>
<organism evidence="3 4">
    <name type="scientific">Digitaria exilis</name>
    <dbReference type="NCBI Taxonomy" id="1010633"/>
    <lineage>
        <taxon>Eukaryota</taxon>
        <taxon>Viridiplantae</taxon>
        <taxon>Streptophyta</taxon>
        <taxon>Embryophyta</taxon>
        <taxon>Tracheophyta</taxon>
        <taxon>Spermatophyta</taxon>
        <taxon>Magnoliopsida</taxon>
        <taxon>Liliopsida</taxon>
        <taxon>Poales</taxon>
        <taxon>Poaceae</taxon>
        <taxon>PACMAD clade</taxon>
        <taxon>Panicoideae</taxon>
        <taxon>Panicodae</taxon>
        <taxon>Paniceae</taxon>
        <taxon>Anthephorinae</taxon>
        <taxon>Digitaria</taxon>
    </lineage>
</organism>
<name>A0A835F0X5_9POAL</name>
<dbReference type="Proteomes" id="UP000636709">
    <property type="component" value="Unassembled WGS sequence"/>
</dbReference>
<sequence length="360" mass="40830">MPEAEWNDERTRIILELFVEQVRAGNRPNTHLNNIGYRTVAAKFQQRTQLLYTKLQLKNKWDKFKSDYITWKKLLVVGAGLPWDAAKGTFVADDEWWKKINKELPGARRYRNLGLQHEDKLKVMFDYITNNGVDPSPPAPDSPKNGVDHSPPAASGLPSAADSPMNGVNHSPVAANGLPSAPAYTMNGMDYSPLATHGLPYAQEIPMNGVNLDGSDNNADDNDDDHREPEFQYTSNRRKKRPIHVIATKKNKKSKAETALLMQSHLGRIAELAQKAQDTFEKFSSQADSQPWPSIQDVMTLVRECGARSGSNEHFIATELFICREQREMFLTMETTEERFQWLRRKYIVKYLSSANLGPR</sequence>
<feature type="compositionally biased region" description="Low complexity" evidence="1">
    <location>
        <begin position="150"/>
        <end position="164"/>
    </location>
</feature>
<evidence type="ECO:0000313" key="4">
    <source>
        <dbReference type="Proteomes" id="UP000636709"/>
    </source>
</evidence>
<comment type="caution">
    <text evidence="3">The sequence shown here is derived from an EMBL/GenBank/DDBJ whole genome shotgun (WGS) entry which is preliminary data.</text>
</comment>
<dbReference type="InterPro" id="IPR024752">
    <property type="entry name" value="Myb/SANT-like_dom"/>
</dbReference>
<keyword evidence="4" id="KW-1185">Reference proteome</keyword>
<gene>
    <name evidence="3" type="ORF">HU200_019886</name>
</gene>
<dbReference type="EMBL" id="JACEFO010001653">
    <property type="protein sequence ID" value="KAF8725370.1"/>
    <property type="molecule type" value="Genomic_DNA"/>
</dbReference>
<protein>
    <recommendedName>
        <fullName evidence="2">Myb/SANT-like domain-containing protein</fullName>
    </recommendedName>
</protein>
<feature type="region of interest" description="Disordered" evidence="1">
    <location>
        <begin position="132"/>
        <end position="174"/>
    </location>
</feature>
<dbReference type="AlphaFoldDB" id="A0A835F0X5"/>
<proteinExistence type="predicted"/>